<dbReference type="GO" id="GO:0006508">
    <property type="term" value="P:proteolysis"/>
    <property type="evidence" value="ECO:0007669"/>
    <property type="project" value="UniProtKB-KW"/>
</dbReference>
<name>A0A9X2VRX1_9PSEU</name>
<evidence type="ECO:0000259" key="13">
    <source>
        <dbReference type="Pfam" id="PF01435"/>
    </source>
</evidence>
<evidence type="ECO:0000256" key="11">
    <source>
        <dbReference type="ARBA" id="ARBA00023136"/>
    </source>
</evidence>
<evidence type="ECO:0000256" key="9">
    <source>
        <dbReference type="ARBA" id="ARBA00022989"/>
    </source>
</evidence>
<evidence type="ECO:0000256" key="2">
    <source>
        <dbReference type="ARBA" id="ARBA00004651"/>
    </source>
</evidence>
<dbReference type="EMBL" id="JANYMP010000020">
    <property type="protein sequence ID" value="MCS7481773.1"/>
    <property type="molecule type" value="Genomic_DNA"/>
</dbReference>
<comment type="cofactor">
    <cofactor evidence="1">
        <name>Zn(2+)</name>
        <dbReference type="ChEBI" id="CHEBI:29105"/>
    </cofactor>
</comment>
<dbReference type="PANTHER" id="PTHR43221:SF1">
    <property type="entry name" value="PROTEASE HTPX"/>
    <property type="match status" value="1"/>
</dbReference>
<keyword evidence="5 12" id="KW-0812">Transmembrane</keyword>
<keyword evidence="10" id="KW-0482">Metalloprotease</keyword>
<keyword evidence="11 12" id="KW-0472">Membrane</keyword>
<keyword evidence="15" id="KW-1185">Reference proteome</keyword>
<dbReference type="InterPro" id="IPR001915">
    <property type="entry name" value="Peptidase_M48"/>
</dbReference>
<dbReference type="InterPro" id="IPR050083">
    <property type="entry name" value="HtpX_protease"/>
</dbReference>
<evidence type="ECO:0000313" key="14">
    <source>
        <dbReference type="EMBL" id="MCS7481773.1"/>
    </source>
</evidence>
<feature type="domain" description="Peptidase M48" evidence="13">
    <location>
        <begin position="122"/>
        <end position="313"/>
    </location>
</feature>
<keyword evidence="3" id="KW-1003">Cell membrane</keyword>
<feature type="transmembrane region" description="Helical" evidence="12">
    <location>
        <begin position="7"/>
        <end position="31"/>
    </location>
</feature>
<proteinExistence type="predicted"/>
<evidence type="ECO:0000256" key="3">
    <source>
        <dbReference type="ARBA" id="ARBA00022475"/>
    </source>
</evidence>
<reference evidence="14" key="1">
    <citation type="submission" date="2022-08" db="EMBL/GenBank/DDBJ databases">
        <authorList>
            <person name="Tistechok S."/>
            <person name="Samborskyy M."/>
            <person name="Roman I."/>
        </authorList>
    </citation>
    <scope>NUCLEOTIDE SEQUENCE</scope>
    <source>
        <strain evidence="14">DSM 103496</strain>
    </source>
</reference>
<dbReference type="GO" id="GO:0004222">
    <property type="term" value="F:metalloendopeptidase activity"/>
    <property type="evidence" value="ECO:0007669"/>
    <property type="project" value="InterPro"/>
</dbReference>
<comment type="caution">
    <text evidence="14">The sequence shown here is derived from an EMBL/GenBank/DDBJ whole genome shotgun (WGS) entry which is preliminary data.</text>
</comment>
<sequence length="493" mass="52085">MRFSLRAATAVAMPAGFYVLLLGLAAGILVGEGLLLWNRPLTGLFLAVFAFSAFFALVGAVITIGRAQREDPVGVPVTAHDQPRLWDLVNRVAAVVGTRPPDEVRIVPVVNAAVSEQTRLLGLRVVRRRLYIGAPLLACLTEEQIASILAHELGHYGNRDTRLAGIVMSGRDAQLRVLKGLKGDNQARAVVAALIAEYTKLYLKVSSAVCRGQELAADVVSARVAGSVTAASALRELLVLGAAWDVFVERHLAVASAAGYLPNGVFDGFADLLGCDELADFLEEVRQGSGDREQDPYDSHPPTSERIAAVEALAAQPVRSWGGGPAAGLLVEPTRVLDASFASPTPVVRVDWAELGHLTVRARTAFAADRLLRAASRISGRPATLTAVLDALDAGRLVDLAPDGLRPGSASGGPRARREFARGFVEEDLTGLISLAHVDAGRARWRRDWIGDVEYVGVPPEHVDAAVADGGSTTALRAALAAAGIAPDYRPTA</sequence>
<evidence type="ECO:0000256" key="10">
    <source>
        <dbReference type="ARBA" id="ARBA00023049"/>
    </source>
</evidence>
<evidence type="ECO:0000256" key="1">
    <source>
        <dbReference type="ARBA" id="ARBA00001947"/>
    </source>
</evidence>
<evidence type="ECO:0000256" key="6">
    <source>
        <dbReference type="ARBA" id="ARBA00022723"/>
    </source>
</evidence>
<comment type="subcellular location">
    <subcellularLocation>
        <location evidence="2">Cell membrane</location>
        <topology evidence="2">Multi-pass membrane protein</topology>
    </subcellularLocation>
</comment>
<keyword evidence="8" id="KW-0862">Zinc</keyword>
<gene>
    <name evidence="14" type="ORF">NZH93_33365</name>
</gene>
<evidence type="ECO:0000313" key="15">
    <source>
        <dbReference type="Proteomes" id="UP001141259"/>
    </source>
</evidence>
<evidence type="ECO:0000256" key="5">
    <source>
        <dbReference type="ARBA" id="ARBA00022692"/>
    </source>
</evidence>
<keyword evidence="4" id="KW-0645">Protease</keyword>
<dbReference type="AlphaFoldDB" id="A0A9X2VRX1"/>
<keyword evidence="6" id="KW-0479">Metal-binding</keyword>
<evidence type="ECO:0000256" key="8">
    <source>
        <dbReference type="ARBA" id="ARBA00022833"/>
    </source>
</evidence>
<protein>
    <submittedName>
        <fullName evidence="14">M48 family metallopeptidase</fullName>
    </submittedName>
</protein>
<dbReference type="Proteomes" id="UP001141259">
    <property type="component" value="Unassembled WGS sequence"/>
</dbReference>
<accession>A0A9X2VRX1</accession>
<keyword evidence="9 12" id="KW-1133">Transmembrane helix</keyword>
<evidence type="ECO:0000256" key="12">
    <source>
        <dbReference type="SAM" id="Phobius"/>
    </source>
</evidence>
<evidence type="ECO:0000256" key="7">
    <source>
        <dbReference type="ARBA" id="ARBA00022801"/>
    </source>
</evidence>
<dbReference type="PANTHER" id="PTHR43221">
    <property type="entry name" value="PROTEASE HTPX"/>
    <property type="match status" value="1"/>
</dbReference>
<evidence type="ECO:0000256" key="4">
    <source>
        <dbReference type="ARBA" id="ARBA00022670"/>
    </source>
</evidence>
<feature type="transmembrane region" description="Helical" evidence="12">
    <location>
        <begin position="43"/>
        <end position="64"/>
    </location>
</feature>
<dbReference type="CDD" id="cd07328">
    <property type="entry name" value="M48_Ste24p_like"/>
    <property type="match status" value="1"/>
</dbReference>
<organism evidence="14 15">
    <name type="scientific">Umezawaea endophytica</name>
    <dbReference type="NCBI Taxonomy" id="1654476"/>
    <lineage>
        <taxon>Bacteria</taxon>
        <taxon>Bacillati</taxon>
        <taxon>Actinomycetota</taxon>
        <taxon>Actinomycetes</taxon>
        <taxon>Pseudonocardiales</taxon>
        <taxon>Pseudonocardiaceae</taxon>
        <taxon>Umezawaea</taxon>
    </lineage>
</organism>
<keyword evidence="7" id="KW-0378">Hydrolase</keyword>
<dbReference type="Pfam" id="PF01435">
    <property type="entry name" value="Peptidase_M48"/>
    <property type="match status" value="1"/>
</dbReference>
<dbReference type="GO" id="GO:0046872">
    <property type="term" value="F:metal ion binding"/>
    <property type="evidence" value="ECO:0007669"/>
    <property type="project" value="UniProtKB-KW"/>
</dbReference>
<dbReference type="RefSeq" id="WP_259627261.1">
    <property type="nucleotide sequence ID" value="NZ_JANYMP010000020.1"/>
</dbReference>
<dbReference type="Gene3D" id="3.30.2010.10">
    <property type="entry name" value="Metalloproteases ('zincins'), catalytic domain"/>
    <property type="match status" value="1"/>
</dbReference>
<dbReference type="GO" id="GO:0005886">
    <property type="term" value="C:plasma membrane"/>
    <property type="evidence" value="ECO:0007669"/>
    <property type="project" value="UniProtKB-SubCell"/>
</dbReference>